<evidence type="ECO:0000313" key="2">
    <source>
        <dbReference type="Proteomes" id="UP000296159"/>
    </source>
</evidence>
<reference evidence="1 2" key="1">
    <citation type="submission" date="2018-04" db="EMBL/GenBank/DDBJ databases">
        <title>Brenneria corticis sp.nov.</title>
        <authorList>
            <person name="Li Y."/>
        </authorList>
    </citation>
    <scope>NUCLEOTIDE SEQUENCE [LARGE SCALE GENOMIC DNA]</scope>
    <source>
        <strain evidence="1 2">CFCC 11842</strain>
    </source>
</reference>
<dbReference type="AlphaFoldDB" id="A0A2U1TMV3"/>
<gene>
    <name evidence="1" type="ORF">DDT56_21220</name>
</gene>
<evidence type="ECO:0000313" key="1">
    <source>
        <dbReference type="EMBL" id="PWC10706.1"/>
    </source>
</evidence>
<organism evidence="1 2">
    <name type="scientific">Brenneria corticis</name>
    <dbReference type="NCBI Taxonomy" id="2173106"/>
    <lineage>
        <taxon>Bacteria</taxon>
        <taxon>Pseudomonadati</taxon>
        <taxon>Pseudomonadota</taxon>
        <taxon>Gammaproteobacteria</taxon>
        <taxon>Enterobacterales</taxon>
        <taxon>Pectobacteriaceae</taxon>
        <taxon>Brenneria</taxon>
    </lineage>
</organism>
<keyword evidence="2" id="KW-1185">Reference proteome</keyword>
<comment type="caution">
    <text evidence="1">The sequence shown here is derived from an EMBL/GenBank/DDBJ whole genome shotgun (WGS) entry which is preliminary data.</text>
</comment>
<protein>
    <submittedName>
        <fullName evidence="1">Hemagglutinin</fullName>
    </submittedName>
</protein>
<accession>A0A2U1TMV3</accession>
<proteinExistence type="predicted"/>
<sequence length="94" mass="9344">MTSLHTNTNLLDENGNFVNTGGAYLGSKAKGEDPTASMTGNAVGTVIGNKVGGKFTSRCFHVGSEISGAIFGSGVGAVTGSSAEEAIKSFATGK</sequence>
<name>A0A2U1TMV3_9GAMM</name>
<dbReference type="EMBL" id="QDKH01000035">
    <property type="protein sequence ID" value="PWC10706.1"/>
    <property type="molecule type" value="Genomic_DNA"/>
</dbReference>
<dbReference type="Proteomes" id="UP000296159">
    <property type="component" value="Unassembled WGS sequence"/>
</dbReference>